<dbReference type="PANTHER" id="PTHR12786">
    <property type="entry name" value="SPLICING FACTOR SF3A-RELATED"/>
    <property type="match status" value="1"/>
</dbReference>
<keyword evidence="6" id="KW-0508">mRNA splicing</keyword>
<dbReference type="Proteomes" id="UP000887566">
    <property type="component" value="Unplaced"/>
</dbReference>
<keyword evidence="8" id="KW-0131">Cell cycle</keyword>
<feature type="domain" description="SDE2-like" evidence="10">
    <location>
        <begin position="56"/>
        <end position="151"/>
    </location>
</feature>
<comment type="similarity">
    <text evidence="3">Belongs to the SDE2 family.</text>
</comment>
<comment type="subcellular location">
    <subcellularLocation>
        <location evidence="2">Cytoplasm</location>
    </subcellularLocation>
    <subcellularLocation>
        <location evidence="1">Nucleus</location>
    </subcellularLocation>
</comment>
<keyword evidence="4" id="KW-0963">Cytoplasm</keyword>
<evidence type="ECO:0000256" key="9">
    <source>
        <dbReference type="SAM" id="MobiDB-lite"/>
    </source>
</evidence>
<keyword evidence="11" id="KW-1185">Reference proteome</keyword>
<evidence type="ECO:0000256" key="7">
    <source>
        <dbReference type="ARBA" id="ARBA00023242"/>
    </source>
</evidence>
<name>A0A914X9S3_9BILA</name>
<dbReference type="Pfam" id="PF22782">
    <property type="entry name" value="SDE2"/>
    <property type="match status" value="1"/>
</dbReference>
<keyword evidence="7" id="KW-0539">Nucleus</keyword>
<evidence type="ECO:0000256" key="1">
    <source>
        <dbReference type="ARBA" id="ARBA00004123"/>
    </source>
</evidence>
<dbReference type="AlphaFoldDB" id="A0A914X9S3"/>
<dbReference type="InterPro" id="IPR053822">
    <property type="entry name" value="SDE2-like_dom"/>
</dbReference>
<feature type="region of interest" description="Disordered" evidence="9">
    <location>
        <begin position="103"/>
        <end position="132"/>
    </location>
</feature>
<evidence type="ECO:0000256" key="6">
    <source>
        <dbReference type="ARBA" id="ARBA00023187"/>
    </source>
</evidence>
<reference evidence="12" key="1">
    <citation type="submission" date="2022-11" db="UniProtKB">
        <authorList>
            <consortium name="WormBaseParasite"/>
        </authorList>
    </citation>
    <scope>IDENTIFICATION</scope>
</reference>
<proteinExistence type="inferred from homology"/>
<evidence type="ECO:0000256" key="3">
    <source>
        <dbReference type="ARBA" id="ARBA00008726"/>
    </source>
</evidence>
<dbReference type="PANTHER" id="PTHR12786:SF1">
    <property type="entry name" value="SPLICING REGULATOR SDE2"/>
    <property type="match status" value="1"/>
</dbReference>
<evidence type="ECO:0000259" key="10">
    <source>
        <dbReference type="Pfam" id="PF22782"/>
    </source>
</evidence>
<dbReference type="WBParaSite" id="PSAMB.scaffold7013size8415.g29457.t1">
    <property type="protein sequence ID" value="PSAMB.scaffold7013size8415.g29457.t1"/>
    <property type="gene ID" value="PSAMB.scaffold7013size8415.g29457"/>
</dbReference>
<feature type="compositionally biased region" description="Basic and acidic residues" evidence="9">
    <location>
        <begin position="103"/>
        <end position="119"/>
    </location>
</feature>
<evidence type="ECO:0000256" key="8">
    <source>
        <dbReference type="ARBA" id="ARBA00023306"/>
    </source>
</evidence>
<dbReference type="InterPro" id="IPR051421">
    <property type="entry name" value="RNA_Proc_DNA_Dmg_Regulator"/>
</dbReference>
<feature type="region of interest" description="Disordered" evidence="9">
    <location>
        <begin position="158"/>
        <end position="215"/>
    </location>
</feature>
<keyword evidence="5" id="KW-0507">mRNA processing</keyword>
<evidence type="ECO:0000313" key="11">
    <source>
        <dbReference type="Proteomes" id="UP000887566"/>
    </source>
</evidence>
<evidence type="ECO:0000256" key="2">
    <source>
        <dbReference type="ARBA" id="ARBA00004496"/>
    </source>
</evidence>
<evidence type="ECO:0000256" key="4">
    <source>
        <dbReference type="ARBA" id="ARBA00022490"/>
    </source>
</evidence>
<feature type="compositionally biased region" description="Basic and acidic residues" evidence="9">
    <location>
        <begin position="190"/>
        <end position="199"/>
    </location>
</feature>
<dbReference type="GO" id="GO:0008380">
    <property type="term" value="P:RNA splicing"/>
    <property type="evidence" value="ECO:0007669"/>
    <property type="project" value="UniProtKB-KW"/>
</dbReference>
<feature type="region of interest" description="Disordered" evidence="9">
    <location>
        <begin position="226"/>
        <end position="245"/>
    </location>
</feature>
<protein>
    <submittedName>
        <fullName evidence="12">Sde2 N-terminal ubiquitin domain-containing protein</fullName>
    </submittedName>
</protein>
<sequence>MMVMRQAAMGGQRLSAKELLDLSPNDVYVTVNGKIVNDWTTIADQDIFRVHLRLPGGKGGFGSLLRSFRIHRSSNQLMCRDLSGRRLADVKEEEKLRKWISKASDREAEKERKRQEKYARLKQGPPKHQFNDQEYLQQKEEILEKTDDAFEQGLQAARVKTAAENDTEAAGSSGIGQKRRMSSGSNEDDGSPKKQKLESEDVPSAVAQQLEKGEVMASKTVVTSTVIVQTVVPPPPPKLTKKQKK</sequence>
<dbReference type="GO" id="GO:0005634">
    <property type="term" value="C:nucleus"/>
    <property type="evidence" value="ECO:0007669"/>
    <property type="project" value="UniProtKB-SubCell"/>
</dbReference>
<organism evidence="11 12">
    <name type="scientific">Plectus sambesii</name>
    <dbReference type="NCBI Taxonomy" id="2011161"/>
    <lineage>
        <taxon>Eukaryota</taxon>
        <taxon>Metazoa</taxon>
        <taxon>Ecdysozoa</taxon>
        <taxon>Nematoda</taxon>
        <taxon>Chromadorea</taxon>
        <taxon>Plectida</taxon>
        <taxon>Plectina</taxon>
        <taxon>Plectoidea</taxon>
        <taxon>Plectidae</taxon>
        <taxon>Plectus</taxon>
    </lineage>
</organism>
<evidence type="ECO:0000256" key="5">
    <source>
        <dbReference type="ARBA" id="ARBA00022664"/>
    </source>
</evidence>
<dbReference type="GO" id="GO:0005737">
    <property type="term" value="C:cytoplasm"/>
    <property type="evidence" value="ECO:0007669"/>
    <property type="project" value="UniProtKB-SubCell"/>
</dbReference>
<accession>A0A914X9S3</accession>
<evidence type="ECO:0000313" key="12">
    <source>
        <dbReference type="WBParaSite" id="PSAMB.scaffold7013size8415.g29457.t1"/>
    </source>
</evidence>
<dbReference type="GO" id="GO:0006397">
    <property type="term" value="P:mRNA processing"/>
    <property type="evidence" value="ECO:0007669"/>
    <property type="project" value="UniProtKB-KW"/>
</dbReference>